<evidence type="ECO:0000313" key="1">
    <source>
        <dbReference type="EMBL" id="MBD3849515.1"/>
    </source>
</evidence>
<name>A0A927EFI6_9HYPH</name>
<comment type="caution">
    <text evidence="1">The sequence shown here is derived from an EMBL/GenBank/DDBJ whole genome shotgun (WGS) entry which is preliminary data.</text>
</comment>
<dbReference type="EMBL" id="JACXWY010000042">
    <property type="protein sequence ID" value="MBD3849515.1"/>
    <property type="molecule type" value="Genomic_DNA"/>
</dbReference>
<proteinExistence type="predicted"/>
<accession>A0A927EFI6</accession>
<dbReference type="Proteomes" id="UP000619295">
    <property type="component" value="Unassembled WGS sequence"/>
</dbReference>
<dbReference type="AlphaFoldDB" id="A0A927EFI6"/>
<sequence>MSATVASCVATAVNAATHFPGTWSPSYSVDVERLRLLGQGPMADWLRASMTDELRTVFPANIAPRRLIVRLTSLTLSSYVGRGSRGGHGSGGGGDTDYLEGEALIIGARGEIISRYPQLLALPSSSGGAWYQPDSERARIANLARSYVYWLSRNIPRS</sequence>
<keyword evidence="2" id="KW-1185">Reference proteome</keyword>
<reference evidence="1" key="1">
    <citation type="submission" date="2020-09" db="EMBL/GenBank/DDBJ databases">
        <title>Bosea spartocytisi sp. nov. a root nodule endophyte of Spartocytisus supranubius in the high mountain ecosystem fo the Teide National Park (Canary Islands, Spain).</title>
        <authorList>
            <person name="Pulido-Suarez L."/>
            <person name="Peix A."/>
            <person name="Igual J.M."/>
            <person name="Socas-Perez N."/>
            <person name="Velazquez E."/>
            <person name="Flores-Felix J.D."/>
            <person name="Leon-Barrios M."/>
        </authorList>
    </citation>
    <scope>NUCLEOTIDE SEQUENCE</scope>
    <source>
        <strain evidence="1">SSUT16</strain>
    </source>
</reference>
<evidence type="ECO:0000313" key="2">
    <source>
        <dbReference type="Proteomes" id="UP000619295"/>
    </source>
</evidence>
<gene>
    <name evidence="1" type="ORF">IED13_27785</name>
</gene>
<protein>
    <submittedName>
        <fullName evidence="1">Uncharacterized protein</fullName>
    </submittedName>
</protein>
<organism evidence="1 2">
    <name type="scientific">Bosea spartocytisi</name>
    <dbReference type="NCBI Taxonomy" id="2773451"/>
    <lineage>
        <taxon>Bacteria</taxon>
        <taxon>Pseudomonadati</taxon>
        <taxon>Pseudomonadota</taxon>
        <taxon>Alphaproteobacteria</taxon>
        <taxon>Hyphomicrobiales</taxon>
        <taxon>Boseaceae</taxon>
        <taxon>Bosea</taxon>
    </lineage>
</organism>